<dbReference type="GO" id="GO:0033550">
    <property type="term" value="F:MAP kinase tyrosine phosphatase activity"/>
    <property type="evidence" value="ECO:0007669"/>
    <property type="project" value="TreeGrafter"/>
</dbReference>
<dbReference type="InterPro" id="IPR000387">
    <property type="entry name" value="Tyr_Pase_dom"/>
</dbReference>
<dbReference type="PROSITE" id="PS50056">
    <property type="entry name" value="TYR_PHOSPHATASE_2"/>
    <property type="match status" value="1"/>
</dbReference>
<dbReference type="Proteomes" id="UP001196413">
    <property type="component" value="Unassembled WGS sequence"/>
</dbReference>
<dbReference type="EC" id="3.1.3.48" evidence="2"/>
<evidence type="ECO:0000256" key="5">
    <source>
        <dbReference type="SAM" id="MobiDB-lite"/>
    </source>
</evidence>
<evidence type="ECO:0000256" key="1">
    <source>
        <dbReference type="ARBA" id="ARBA00008601"/>
    </source>
</evidence>
<dbReference type="CDD" id="cd14568">
    <property type="entry name" value="DSP_MKP_classIII"/>
    <property type="match status" value="1"/>
</dbReference>
<comment type="caution">
    <text evidence="8">The sequence shown here is derived from an EMBL/GenBank/DDBJ whole genome shotgun (WGS) entry which is preliminary data.</text>
</comment>
<dbReference type="SMART" id="SM00195">
    <property type="entry name" value="DSPc"/>
    <property type="match status" value="1"/>
</dbReference>
<dbReference type="PRINTS" id="PR01908">
    <property type="entry name" value="ADSPHPHTASE"/>
</dbReference>
<reference evidence="8" key="1">
    <citation type="submission" date="2021-06" db="EMBL/GenBank/DDBJ databases">
        <title>Parelaphostrongylus tenuis whole genome reference sequence.</title>
        <authorList>
            <person name="Garwood T.J."/>
            <person name="Larsen P.A."/>
            <person name="Fountain-Jones N.M."/>
            <person name="Garbe J.R."/>
            <person name="Macchietto M.G."/>
            <person name="Kania S.A."/>
            <person name="Gerhold R.W."/>
            <person name="Richards J.E."/>
            <person name="Wolf T.M."/>
        </authorList>
    </citation>
    <scope>NUCLEOTIDE SEQUENCE</scope>
    <source>
        <strain evidence="8">MNPRO001-30</strain>
        <tissue evidence="8">Meninges</tissue>
    </source>
</reference>
<feature type="region of interest" description="Disordered" evidence="5">
    <location>
        <begin position="1"/>
        <end position="32"/>
    </location>
</feature>
<dbReference type="PROSITE" id="PS00383">
    <property type="entry name" value="TYR_PHOSPHATASE_1"/>
    <property type="match status" value="1"/>
</dbReference>
<organism evidence="8 9">
    <name type="scientific">Parelaphostrongylus tenuis</name>
    <name type="common">Meningeal worm</name>
    <dbReference type="NCBI Taxonomy" id="148309"/>
    <lineage>
        <taxon>Eukaryota</taxon>
        <taxon>Metazoa</taxon>
        <taxon>Ecdysozoa</taxon>
        <taxon>Nematoda</taxon>
        <taxon>Chromadorea</taxon>
        <taxon>Rhabditida</taxon>
        <taxon>Rhabditina</taxon>
        <taxon>Rhabditomorpha</taxon>
        <taxon>Strongyloidea</taxon>
        <taxon>Metastrongylidae</taxon>
        <taxon>Parelaphostrongylus</taxon>
    </lineage>
</organism>
<proteinExistence type="inferred from homology"/>
<feature type="compositionally biased region" description="Polar residues" evidence="5">
    <location>
        <begin position="427"/>
        <end position="450"/>
    </location>
</feature>
<feature type="domain" description="Tyrosine specific protein phosphatases" evidence="7">
    <location>
        <begin position="172"/>
        <end position="236"/>
    </location>
</feature>
<keyword evidence="3" id="KW-0378">Hydrolase</keyword>
<evidence type="ECO:0000256" key="2">
    <source>
        <dbReference type="ARBA" id="ARBA00013064"/>
    </source>
</evidence>
<evidence type="ECO:0000313" key="8">
    <source>
        <dbReference type="EMBL" id="KAJ1353140.1"/>
    </source>
</evidence>
<feature type="compositionally biased region" description="Polar residues" evidence="5">
    <location>
        <begin position="498"/>
        <end position="509"/>
    </location>
</feature>
<evidence type="ECO:0000313" key="9">
    <source>
        <dbReference type="Proteomes" id="UP001196413"/>
    </source>
</evidence>
<dbReference type="InterPro" id="IPR016130">
    <property type="entry name" value="Tyr_Pase_AS"/>
</dbReference>
<feature type="region of interest" description="Disordered" evidence="5">
    <location>
        <begin position="427"/>
        <end position="509"/>
    </location>
</feature>
<dbReference type="Pfam" id="PF00782">
    <property type="entry name" value="DSPc"/>
    <property type="match status" value="1"/>
</dbReference>
<evidence type="ECO:0000256" key="3">
    <source>
        <dbReference type="ARBA" id="ARBA00022801"/>
    </source>
</evidence>
<evidence type="ECO:0000259" key="6">
    <source>
        <dbReference type="PROSITE" id="PS50054"/>
    </source>
</evidence>
<dbReference type="GO" id="GO:0017017">
    <property type="term" value="F:MAP kinase tyrosine/serine/threonine phosphatase activity"/>
    <property type="evidence" value="ECO:0007669"/>
    <property type="project" value="TreeGrafter"/>
</dbReference>
<dbReference type="PROSITE" id="PS50054">
    <property type="entry name" value="TYR_PHOSPHATASE_DUAL"/>
    <property type="match status" value="1"/>
</dbReference>
<dbReference type="EMBL" id="JAHQIW010001614">
    <property type="protein sequence ID" value="KAJ1353140.1"/>
    <property type="molecule type" value="Genomic_DNA"/>
</dbReference>
<dbReference type="InterPro" id="IPR000340">
    <property type="entry name" value="Dual-sp_phosphatase_cat-dom"/>
</dbReference>
<dbReference type="AlphaFoldDB" id="A0AAD5QLF2"/>
<keyword evidence="4" id="KW-0904">Protein phosphatase</keyword>
<dbReference type="InterPro" id="IPR020422">
    <property type="entry name" value="TYR_PHOSPHATASE_DUAL_dom"/>
</dbReference>
<name>A0AAD5QLF2_PARTN</name>
<evidence type="ECO:0000259" key="7">
    <source>
        <dbReference type="PROSITE" id="PS50056"/>
    </source>
</evidence>
<dbReference type="PANTHER" id="PTHR10159">
    <property type="entry name" value="DUAL SPECIFICITY PROTEIN PHOSPHATASE"/>
    <property type="match status" value="1"/>
</dbReference>
<dbReference type="SUPFAM" id="SSF52799">
    <property type="entry name" value="(Phosphotyrosine protein) phosphatases II"/>
    <property type="match status" value="1"/>
</dbReference>
<sequence>MGGELKKKRNKHKTRRPRGRVQVSESLDDPTNVLAQPAPALLSPTTTRTAPTTSAFHSGPSTSGFQNFRLQFPQQCESEHSTSAICGMSCRLSASISQPCLSSVSSHSANDGPTQIFPFMYLGSQNDATNTEQMKKRGITHVVNLSIGCPRSSSITSDKNFLRIPVNDSYQEKLLPYFKPAWEFLEGVRESGNVVLIHCLAGISRSPTLAISYVMRYLNMSSEDAYKLVKEKRPSISPNFNFMGQLLEYEQMLISEGHLSVDASSKRVDRPLSRRQGFDAEDVDTAVCPASKVPKSASTHCVFFEKPREISATSVRVNENGKRGLSDSLDRPKVLGLYKDSKRLSTEELPSPSAEFSKLTFVGLPSPSASTSSSGDLQNLSLSNPCFLSPTRETLHPDTRTDECETSRRSFFKHRIASLFKSHQSMSCSLRSPTSSQQKTSRPDDLQSSGIPFFGVRKPAKTSSPTILMTTAEEAESPESGYQDEEYKTSPEDLDRVSISSAGSEITVQ</sequence>
<dbReference type="GO" id="GO:0008330">
    <property type="term" value="F:protein tyrosine/threonine phosphatase activity"/>
    <property type="evidence" value="ECO:0007669"/>
    <property type="project" value="TreeGrafter"/>
</dbReference>
<comment type="similarity">
    <text evidence="1">Belongs to the protein-tyrosine phosphatase family. Non-receptor class dual specificity subfamily.</text>
</comment>
<protein>
    <recommendedName>
        <fullName evidence="2">protein-tyrosine-phosphatase</fullName>
        <ecNumber evidence="2">3.1.3.48</ecNumber>
    </recommendedName>
</protein>
<keyword evidence="9" id="KW-1185">Reference proteome</keyword>
<dbReference type="PANTHER" id="PTHR10159:SF533">
    <property type="entry name" value="TYROSINE-PROTEIN PHOSPHATASE VHP-1"/>
    <property type="match status" value="1"/>
</dbReference>
<feature type="domain" description="Tyrosine-protein phosphatase" evidence="6">
    <location>
        <begin position="112"/>
        <end position="255"/>
    </location>
</feature>
<dbReference type="GO" id="GO:0043409">
    <property type="term" value="P:negative regulation of MAPK cascade"/>
    <property type="evidence" value="ECO:0007669"/>
    <property type="project" value="TreeGrafter"/>
</dbReference>
<feature type="compositionally biased region" description="Basic residues" evidence="5">
    <location>
        <begin position="1"/>
        <end position="19"/>
    </location>
</feature>
<feature type="compositionally biased region" description="Basic and acidic residues" evidence="5">
    <location>
        <begin position="485"/>
        <end position="496"/>
    </location>
</feature>
<dbReference type="GO" id="GO:0005737">
    <property type="term" value="C:cytoplasm"/>
    <property type="evidence" value="ECO:0007669"/>
    <property type="project" value="TreeGrafter"/>
</dbReference>
<gene>
    <name evidence="8" type="primary">VHP-1</name>
    <name evidence="8" type="ORF">KIN20_009706</name>
</gene>
<evidence type="ECO:0000256" key="4">
    <source>
        <dbReference type="ARBA" id="ARBA00022912"/>
    </source>
</evidence>
<dbReference type="Gene3D" id="3.90.190.10">
    <property type="entry name" value="Protein tyrosine phosphatase superfamily"/>
    <property type="match status" value="1"/>
</dbReference>
<accession>A0AAD5QLF2</accession>
<dbReference type="InterPro" id="IPR029021">
    <property type="entry name" value="Prot-tyrosine_phosphatase-like"/>
</dbReference>